<evidence type="ECO:0000256" key="5">
    <source>
        <dbReference type="ARBA" id="ARBA00022525"/>
    </source>
</evidence>
<name>A0A9N7MZ46_STRHE</name>
<dbReference type="PANTHER" id="PTHR11315:SF0">
    <property type="entry name" value="FOLATE GAMMA-GLUTAMYL HYDROLASE"/>
    <property type="match status" value="1"/>
</dbReference>
<dbReference type="FunFam" id="3.40.50.880:FF:000024">
    <property type="entry name" value="Folate gamma-glutamyl hydrolase"/>
    <property type="match status" value="1"/>
</dbReference>
<dbReference type="InterPro" id="IPR029062">
    <property type="entry name" value="Class_I_gatase-like"/>
</dbReference>
<dbReference type="InterPro" id="IPR032861">
    <property type="entry name" value="TAXi_N"/>
</dbReference>
<dbReference type="InterPro" id="IPR021109">
    <property type="entry name" value="Peptidase_aspartic_dom_sf"/>
</dbReference>
<evidence type="ECO:0000256" key="4">
    <source>
        <dbReference type="ARBA" id="ARBA00012886"/>
    </source>
</evidence>
<gene>
    <name evidence="14" type="ORF">SHERM_16220</name>
</gene>
<feature type="domain" description="Xylanase inhibitor C-terminal" evidence="12">
    <location>
        <begin position="444"/>
        <end position="585"/>
    </location>
</feature>
<dbReference type="PROSITE" id="PS51275">
    <property type="entry name" value="PEPTIDASE_C26_GGH"/>
    <property type="match status" value="1"/>
</dbReference>
<comment type="similarity">
    <text evidence="3">Belongs to the peptidase C26 family.</text>
</comment>
<dbReference type="EMBL" id="CACSLK010013932">
    <property type="protein sequence ID" value="CAA0816352.1"/>
    <property type="molecule type" value="Genomic_DNA"/>
</dbReference>
<proteinExistence type="inferred from homology"/>
<protein>
    <recommendedName>
        <fullName evidence="4 10">folate gamma-glutamyl hydrolase</fullName>
        <ecNumber evidence="4 10">3.4.19.9</ecNumber>
    </recommendedName>
</protein>
<evidence type="ECO:0000256" key="10">
    <source>
        <dbReference type="PROSITE-ProRule" id="PRU00607"/>
    </source>
</evidence>
<comment type="subcellular location">
    <subcellularLocation>
        <location evidence="1">Secreted</location>
        <location evidence="1">Extracellular space</location>
    </subcellularLocation>
</comment>
<dbReference type="InterPro" id="IPR011697">
    <property type="entry name" value="Peptidase_C26"/>
</dbReference>
<keyword evidence="7 10" id="KW-0378">Hydrolase</keyword>
<feature type="region of interest" description="Disordered" evidence="11">
    <location>
        <begin position="1"/>
        <end position="22"/>
    </location>
</feature>
<comment type="caution">
    <text evidence="14">The sequence shown here is derived from an EMBL/GenBank/DDBJ whole genome shotgun (WGS) entry which is preliminary data.</text>
</comment>
<reference evidence="14" key="1">
    <citation type="submission" date="2019-12" db="EMBL/GenBank/DDBJ databases">
        <authorList>
            <person name="Scholes J."/>
        </authorList>
    </citation>
    <scope>NUCLEOTIDE SEQUENCE</scope>
</reference>
<accession>A0A9N7MZ46</accession>
<dbReference type="Pfam" id="PF14543">
    <property type="entry name" value="TAXi_N"/>
    <property type="match status" value="1"/>
</dbReference>
<organism evidence="14 15">
    <name type="scientific">Striga hermonthica</name>
    <name type="common">Purple witchweed</name>
    <name type="synonym">Buchnera hermonthica</name>
    <dbReference type="NCBI Taxonomy" id="68872"/>
    <lineage>
        <taxon>Eukaryota</taxon>
        <taxon>Viridiplantae</taxon>
        <taxon>Streptophyta</taxon>
        <taxon>Embryophyta</taxon>
        <taxon>Tracheophyta</taxon>
        <taxon>Spermatophyta</taxon>
        <taxon>Magnoliopsida</taxon>
        <taxon>eudicotyledons</taxon>
        <taxon>Gunneridae</taxon>
        <taxon>Pentapetalae</taxon>
        <taxon>asterids</taxon>
        <taxon>lamiids</taxon>
        <taxon>Lamiales</taxon>
        <taxon>Orobanchaceae</taxon>
        <taxon>Buchnereae</taxon>
        <taxon>Striga</taxon>
    </lineage>
</organism>
<evidence type="ECO:0000256" key="9">
    <source>
        <dbReference type="PIRSR" id="PIRSR615527-1"/>
    </source>
</evidence>
<dbReference type="OrthoDB" id="64220at2759"/>
<evidence type="ECO:0000313" key="14">
    <source>
        <dbReference type="EMBL" id="CAA0816352.1"/>
    </source>
</evidence>
<dbReference type="InterPro" id="IPR032799">
    <property type="entry name" value="TAXi_C"/>
</dbReference>
<feature type="active site" description="Nucleophile" evidence="9 10">
    <location>
        <position position="202"/>
    </location>
</feature>
<dbReference type="SUPFAM" id="SSF52317">
    <property type="entry name" value="Class I glutamine amidotransferase-like"/>
    <property type="match status" value="1"/>
</dbReference>
<keyword evidence="6" id="KW-0732">Signal</keyword>
<feature type="active site" description="Proton donor" evidence="9">
    <location>
        <position position="315"/>
    </location>
</feature>
<dbReference type="Pfam" id="PF07722">
    <property type="entry name" value="Peptidase_C26"/>
    <property type="match status" value="1"/>
</dbReference>
<keyword evidence="15" id="KW-1185">Reference proteome</keyword>
<dbReference type="Gene3D" id="3.40.50.880">
    <property type="match status" value="1"/>
</dbReference>
<feature type="domain" description="Xylanase inhibitor N-terminal" evidence="13">
    <location>
        <begin position="361"/>
        <end position="421"/>
    </location>
</feature>
<dbReference type="PROSITE" id="PS51273">
    <property type="entry name" value="GATASE_TYPE_1"/>
    <property type="match status" value="1"/>
</dbReference>
<evidence type="ECO:0000256" key="2">
    <source>
        <dbReference type="ARBA" id="ARBA00007447"/>
    </source>
</evidence>
<dbReference type="GO" id="GO:0005773">
    <property type="term" value="C:vacuole"/>
    <property type="evidence" value="ECO:0007669"/>
    <property type="project" value="TreeGrafter"/>
</dbReference>
<dbReference type="InterPro" id="IPR015527">
    <property type="entry name" value="Pept_C26_g-glut_hydrolase"/>
</dbReference>
<dbReference type="Gene3D" id="2.40.70.10">
    <property type="entry name" value="Acid Proteases"/>
    <property type="match status" value="1"/>
</dbReference>
<comment type="similarity">
    <text evidence="2">Belongs to the peptidase A1 family.</text>
</comment>
<dbReference type="AlphaFoldDB" id="A0A9N7MZ46"/>
<dbReference type="Proteomes" id="UP001153555">
    <property type="component" value="Unassembled WGS sequence"/>
</dbReference>
<dbReference type="GO" id="GO:0005576">
    <property type="term" value="C:extracellular region"/>
    <property type="evidence" value="ECO:0007669"/>
    <property type="project" value="UniProtKB-SubCell"/>
</dbReference>
<comment type="catalytic activity">
    <reaction evidence="8 10">
        <text>(6S)-5,6,7,8-tetrahydrofolyl-(gamma-L-Glu)(n) + (n-1) H2O = (6S)-5,6,7,8-tetrahydrofolate + (n-1) L-glutamate</text>
        <dbReference type="Rhea" id="RHEA:56784"/>
        <dbReference type="Rhea" id="RHEA-COMP:14738"/>
        <dbReference type="ChEBI" id="CHEBI:15377"/>
        <dbReference type="ChEBI" id="CHEBI:29985"/>
        <dbReference type="ChEBI" id="CHEBI:57453"/>
        <dbReference type="ChEBI" id="CHEBI:141005"/>
        <dbReference type="EC" id="3.4.19.9"/>
    </reaction>
</comment>
<evidence type="ECO:0000313" key="15">
    <source>
        <dbReference type="Proteomes" id="UP001153555"/>
    </source>
</evidence>
<dbReference type="GO" id="GO:0046900">
    <property type="term" value="P:tetrahydrofolylpolyglutamate metabolic process"/>
    <property type="evidence" value="ECO:0007669"/>
    <property type="project" value="TreeGrafter"/>
</dbReference>
<evidence type="ECO:0000259" key="12">
    <source>
        <dbReference type="Pfam" id="PF14541"/>
    </source>
</evidence>
<evidence type="ECO:0000256" key="6">
    <source>
        <dbReference type="ARBA" id="ARBA00022729"/>
    </source>
</evidence>
<evidence type="ECO:0000256" key="11">
    <source>
        <dbReference type="SAM" id="MobiDB-lite"/>
    </source>
</evidence>
<sequence>MAPPPPPPHNPSPSASDYSNSASAYRPPIPLSSITAAAASSSSSGVMNYLWIPLLLALSKELAGSASADSTASVLALPSQAGGFPAVPRCPTEDPSLNFRPVIGILSHPGDGASGRLSNDSDASYIAASYVKFVESAGARVIPLIYNEPSEVLNDKLKLVNGVILTGGRVKTGLYFKVVESIFKNILKKNDGGDHFPLLAICLGFELLTMIVSEDQNILENFNAVNQASTLQFIDGINLKRTVFQRFPPPLLEKLRTECLVMQNHRLGISPVKFQGTKNLSSFFEILTTSTDQDGKVYVSTVQADKYPVTAVQWHPEKNAFEWGLSRIPHSEDAVEVTQLVANFIVREARKSMNRPSPLENKSSWTFKDTVFGCTNGSPVFSGILGLNKLPVSLISQIRKSVRGQYSYCLHQAHGYLRFGDDIPKIGKDVKTTSILHHSAETMFLELKDISVAGKRLGISTALFSYSQGGFFVDTGTQLTILKRQAYDKVMKAFANFYDVRLKRASKKIQHLDLCYKQNSTMSNIANMTFHLQGADYVPSHMYVAPEIGIMCIGILPGELSILGVLQQFNKRFVFDINNNVLKFVSEDCSKDRGQ</sequence>
<dbReference type="Pfam" id="PF14541">
    <property type="entry name" value="TAXi_C"/>
    <property type="match status" value="1"/>
</dbReference>
<feature type="compositionally biased region" description="Pro residues" evidence="11">
    <location>
        <begin position="1"/>
        <end position="11"/>
    </location>
</feature>
<dbReference type="EC" id="3.4.19.9" evidence="4 10"/>
<evidence type="ECO:0000256" key="3">
    <source>
        <dbReference type="ARBA" id="ARBA00011083"/>
    </source>
</evidence>
<evidence type="ECO:0000256" key="1">
    <source>
        <dbReference type="ARBA" id="ARBA00004239"/>
    </source>
</evidence>
<evidence type="ECO:0000256" key="7">
    <source>
        <dbReference type="ARBA" id="ARBA00022801"/>
    </source>
</evidence>
<feature type="compositionally biased region" description="Low complexity" evidence="11">
    <location>
        <begin position="12"/>
        <end position="22"/>
    </location>
</feature>
<dbReference type="GO" id="GO:0034722">
    <property type="term" value="F:gamma-glutamyl-peptidase activity"/>
    <property type="evidence" value="ECO:0007669"/>
    <property type="project" value="UniProtKB-UniRule"/>
</dbReference>
<keyword evidence="5" id="KW-0964">Secreted</keyword>
<evidence type="ECO:0000259" key="13">
    <source>
        <dbReference type="Pfam" id="PF14543"/>
    </source>
</evidence>
<dbReference type="PANTHER" id="PTHR11315">
    <property type="entry name" value="PROTEASE FAMILY C26 GAMMA-GLUTAMYL HYDROLASE"/>
    <property type="match status" value="1"/>
</dbReference>
<dbReference type="SUPFAM" id="SSF50630">
    <property type="entry name" value="Acid proteases"/>
    <property type="match status" value="1"/>
</dbReference>
<evidence type="ECO:0000256" key="8">
    <source>
        <dbReference type="ARBA" id="ARBA00051589"/>
    </source>
</evidence>
<feature type="active site" evidence="10">
    <location>
        <position position="315"/>
    </location>
</feature>